<protein>
    <submittedName>
        <fullName evidence="1">Uncharacterized protein</fullName>
    </submittedName>
</protein>
<keyword evidence="2" id="KW-1185">Reference proteome</keyword>
<proteinExistence type="predicted"/>
<evidence type="ECO:0000313" key="2">
    <source>
        <dbReference type="Proteomes" id="UP000768646"/>
    </source>
</evidence>
<organism evidence="1 2">
    <name type="scientific">Pneumocystis oryctolagi</name>
    <dbReference type="NCBI Taxonomy" id="42067"/>
    <lineage>
        <taxon>Eukaryota</taxon>
        <taxon>Fungi</taxon>
        <taxon>Dikarya</taxon>
        <taxon>Ascomycota</taxon>
        <taxon>Taphrinomycotina</taxon>
        <taxon>Pneumocystomycetes</taxon>
        <taxon>Pneumocystaceae</taxon>
        <taxon>Pneumocystis</taxon>
    </lineage>
</organism>
<dbReference type="EMBL" id="JABTEG010000017">
    <property type="protein sequence ID" value="KAG4303881.1"/>
    <property type="molecule type" value="Genomic_DNA"/>
</dbReference>
<sequence length="151" mass="17819">MPYNKIYNFKNNDIYDVQLFDVKSISEEDMYTCFKLVKDNLEDMYKKSSMGWSSRRKFKEMKEKHTKYIIARKQNQHNIVGFLSYQIVIEAGELVIYCYEIQVAQAYHGCSIGYHLMNIMENLGLKLGLQKAMLTVFNFNTLALCFYKKLG</sequence>
<dbReference type="Proteomes" id="UP000768646">
    <property type="component" value="Unassembled WGS sequence"/>
</dbReference>
<gene>
    <name evidence="1" type="ORF">PORY_002735</name>
</gene>
<comment type="caution">
    <text evidence="1">The sequence shown here is derived from an EMBL/GenBank/DDBJ whole genome shotgun (WGS) entry which is preliminary data.</text>
</comment>
<accession>A0ACB7C8R1</accession>
<reference evidence="1 2" key="1">
    <citation type="journal article" date="2021" name="Commun. Biol.">
        <title>Genomic insights into the host specific adaptation of the Pneumocystis genus.</title>
        <authorList>
            <person name="Cisse O.H."/>
            <person name="Ma L."/>
            <person name="Dekker J.P."/>
            <person name="Khil P.P."/>
            <person name="Youn J.-H."/>
            <person name="Brenchley J.M."/>
            <person name="Blair R."/>
            <person name="Pahar B."/>
            <person name="Chabe M."/>
            <person name="Van Rompay K.K.A."/>
            <person name="Keesler R."/>
            <person name="Sukura A."/>
            <person name="Hirsch V."/>
            <person name="Kutty G."/>
            <person name="Liu Y."/>
            <person name="Peng L."/>
            <person name="Chen J."/>
            <person name="Song J."/>
            <person name="Weissenbacher-Lang C."/>
            <person name="Xu J."/>
            <person name="Upham N.S."/>
            <person name="Stajich J.E."/>
            <person name="Cuomo C.A."/>
            <person name="Cushion M.T."/>
            <person name="Kovacs J.A."/>
        </authorList>
    </citation>
    <scope>NUCLEOTIDE SEQUENCE [LARGE SCALE GENOMIC DNA]</scope>
    <source>
        <strain evidence="1 2">RABM</strain>
    </source>
</reference>
<evidence type="ECO:0000313" key="1">
    <source>
        <dbReference type="EMBL" id="KAG4303881.1"/>
    </source>
</evidence>
<name>A0ACB7C8R1_9ASCO</name>